<evidence type="ECO:0000259" key="2">
    <source>
        <dbReference type="Pfam" id="PF16297"/>
    </source>
</evidence>
<evidence type="ECO:0000313" key="4">
    <source>
        <dbReference type="Proteomes" id="UP000765509"/>
    </source>
</evidence>
<name>A0A9Q3BSX1_9BASI</name>
<dbReference type="InterPro" id="IPR032549">
    <property type="entry name" value="DUF4939"/>
</dbReference>
<evidence type="ECO:0000256" key="1">
    <source>
        <dbReference type="SAM" id="MobiDB-lite"/>
    </source>
</evidence>
<gene>
    <name evidence="3" type="ORF">O181_011479</name>
</gene>
<evidence type="ECO:0000313" key="3">
    <source>
        <dbReference type="EMBL" id="MBW0471764.1"/>
    </source>
</evidence>
<keyword evidence="4" id="KW-1185">Reference proteome</keyword>
<feature type="domain" description="DUF4939" evidence="2">
    <location>
        <begin position="130"/>
        <end position="229"/>
    </location>
</feature>
<dbReference type="Proteomes" id="UP000765509">
    <property type="component" value="Unassembled WGS sequence"/>
</dbReference>
<reference evidence="3" key="1">
    <citation type="submission" date="2021-03" db="EMBL/GenBank/DDBJ databases">
        <title>Draft genome sequence of rust myrtle Austropuccinia psidii MF-1, a brazilian biotype.</title>
        <authorList>
            <person name="Quecine M.C."/>
            <person name="Pachon D.M.R."/>
            <person name="Bonatelli M.L."/>
            <person name="Correr F.H."/>
            <person name="Franceschini L.M."/>
            <person name="Leite T.F."/>
            <person name="Margarido G.R.A."/>
            <person name="Almeida C.A."/>
            <person name="Ferrarezi J.A."/>
            <person name="Labate C.A."/>
        </authorList>
    </citation>
    <scope>NUCLEOTIDE SEQUENCE</scope>
    <source>
        <strain evidence="3">MF-1</strain>
    </source>
</reference>
<feature type="region of interest" description="Disordered" evidence="1">
    <location>
        <begin position="124"/>
        <end position="143"/>
    </location>
</feature>
<protein>
    <recommendedName>
        <fullName evidence="2">DUF4939 domain-containing protein</fullName>
    </recommendedName>
</protein>
<dbReference type="AlphaFoldDB" id="A0A9Q3BSX1"/>
<feature type="compositionally biased region" description="Basic and acidic residues" evidence="1">
    <location>
        <begin position="42"/>
        <end position="67"/>
    </location>
</feature>
<organism evidence="3 4">
    <name type="scientific">Austropuccinia psidii MF-1</name>
    <dbReference type="NCBI Taxonomy" id="1389203"/>
    <lineage>
        <taxon>Eukaryota</taxon>
        <taxon>Fungi</taxon>
        <taxon>Dikarya</taxon>
        <taxon>Basidiomycota</taxon>
        <taxon>Pucciniomycotina</taxon>
        <taxon>Pucciniomycetes</taxon>
        <taxon>Pucciniales</taxon>
        <taxon>Sphaerophragmiaceae</taxon>
        <taxon>Austropuccinia</taxon>
    </lineage>
</organism>
<sequence length="308" mass="34936">MPTQHSASAKNKKSQINQAVFTPKARAPLDRTPSVHQLSSNLDRRPPMEGEAFSRRGDVNRLGKAEDKEGEESEETEVVAALAGAPEASEAANIDHSDQPLVSQDEPNFLKMMEKTAQLMGKLTQEVSPRDSSKAPAFKNPSMKAPYSFDGTQGHKLRGFIQSCQLIFHNDPANFFSDRKKVVDSASFLTGRAGKWIEPYLSNISNEDPSYLLNNWQLFETQLCTLFGNPNEVTKSEQELDNLRMKESGHASFYILDLRRLMSRIVDWGKRHIFMFKEEDCHPDYWISWLLTLEHLTLFKSSWISPLS</sequence>
<accession>A0A9Q3BSX1</accession>
<feature type="region of interest" description="Disordered" evidence="1">
    <location>
        <begin position="1"/>
        <end position="76"/>
    </location>
</feature>
<comment type="caution">
    <text evidence="3">The sequence shown here is derived from an EMBL/GenBank/DDBJ whole genome shotgun (WGS) entry which is preliminary data.</text>
</comment>
<dbReference type="EMBL" id="AVOT02002853">
    <property type="protein sequence ID" value="MBW0471764.1"/>
    <property type="molecule type" value="Genomic_DNA"/>
</dbReference>
<dbReference type="Pfam" id="PF16297">
    <property type="entry name" value="DUF4939"/>
    <property type="match status" value="1"/>
</dbReference>
<proteinExistence type="predicted"/>
<feature type="compositionally biased region" description="Polar residues" evidence="1">
    <location>
        <begin position="1"/>
        <end position="20"/>
    </location>
</feature>